<feature type="compositionally biased region" description="Acidic residues" evidence="2">
    <location>
        <begin position="486"/>
        <end position="503"/>
    </location>
</feature>
<feature type="compositionally biased region" description="Polar residues" evidence="2">
    <location>
        <begin position="470"/>
        <end position="482"/>
    </location>
</feature>
<accession>A0A6P4E985</accession>
<organism evidence="6">
    <name type="scientific">Drosophila rhopaloa</name>
    <name type="common">Fruit fly</name>
    <dbReference type="NCBI Taxonomy" id="1041015"/>
    <lineage>
        <taxon>Eukaryota</taxon>
        <taxon>Metazoa</taxon>
        <taxon>Ecdysozoa</taxon>
        <taxon>Arthropoda</taxon>
        <taxon>Hexapoda</taxon>
        <taxon>Insecta</taxon>
        <taxon>Pterygota</taxon>
        <taxon>Neoptera</taxon>
        <taxon>Endopterygota</taxon>
        <taxon>Diptera</taxon>
        <taxon>Brachycera</taxon>
        <taxon>Muscomorpha</taxon>
        <taxon>Ephydroidea</taxon>
        <taxon>Drosophilidae</taxon>
        <taxon>Drosophila</taxon>
        <taxon>Sophophora</taxon>
    </lineage>
</organism>
<dbReference type="OrthoDB" id="3365224at2759"/>
<dbReference type="PROSITE" id="PS51840">
    <property type="entry name" value="C2_NT"/>
    <property type="match status" value="1"/>
</dbReference>
<feature type="compositionally biased region" description="Low complexity" evidence="2">
    <location>
        <begin position="334"/>
        <end position="352"/>
    </location>
</feature>
<evidence type="ECO:0000313" key="4">
    <source>
        <dbReference type="EnsemblMetazoa" id="XP_044315479.1"/>
    </source>
</evidence>
<proteinExistence type="inferred from homology"/>
<sequence>MTLLGPSAPGMTFMMKKKKYKFNVEVQLQDLVEVALVNEVLFAKIRLLDGGSFQEYSSREEVRNHRVEWNRSFEFPCKMSANASTGVLDPCHLRISIRKEMKGGRSYYKLGFIDLNLAEFAGAGLTSRRFLLEGYDSRHRLDNSMLRVSIKMHMLSGDILFKAPTPNLKSKQSKPSMDDLTNAATGVGLQTPTANALPSIGSGSGGSSIPLGGSGATLGGVPSTQSLPGTRPVSTTKEEAILADIDNQALIAAIVTDSGLSESSESAVTLTTDNLQQHAAAASNATNPVTQTLPGLGIIGSNNYGTTGVVIGFSGGGNANLMEMGHSRNSSNTSQMSKGSGYSSFSHSQHSRQSSEGDSGHARLNQRAINAMKLNIPHGRHRGQKGPEQQIPPNVPVVHKSHHVQTHLSLSTTIEYVSEEQLYQTPNATMSTSDTLGFEDFRTPMAELAAAPSFQPLGAGGGATPCSTYRSAGSPSHATQYYDSGEASDTDEYLNEESGDSGLEENFHTPRVAKIKSMENLSILEMEFHKASMELDRNSPRRLKQLAEHAQIPKMKSLNNLCFDEYAEESVREEFQRMHEQSLEERLRFQQQHHQLRKNSTTSNGSAVKLFVKHQSHQNHHHIKVGNAKFIGQDGESPQSLHYPIQKMRSMGTIPDIVSERIEADPFLTPTSERKPNFPRLIQSAEKPVLGSSYVNRLLTYDVVDSPAMSLMSRTPFQRAYIRNIQQGSSSTPLANQESFVIRPHSTNAAYELMRNPSSGSLVISETGSLDRTKSSGEKRKKGALDDGPRVSDRVEETRVNPDFLIDEILKDTKLDQLEESAETSGLQLYIARDGTASLGGHEVKSSVRAGALKQVVMQDRR</sequence>
<feature type="region of interest" description="Disordered" evidence="2">
    <location>
        <begin position="470"/>
        <end position="508"/>
    </location>
</feature>
<dbReference type="InterPro" id="IPR039931">
    <property type="entry name" value="EEIG1/2-like"/>
</dbReference>
<feature type="region of interest" description="Disordered" evidence="2">
    <location>
        <begin position="762"/>
        <end position="796"/>
    </location>
</feature>
<dbReference type="RefSeq" id="XP_044315479.1">
    <property type="nucleotide sequence ID" value="XM_044459544.1"/>
</dbReference>
<evidence type="ECO:0000313" key="5">
    <source>
        <dbReference type="Proteomes" id="UP001652680"/>
    </source>
</evidence>
<dbReference type="AlphaFoldDB" id="A0A6P4E985"/>
<evidence type="ECO:0000313" key="6">
    <source>
        <dbReference type="RefSeq" id="XP_016974612.1"/>
    </source>
</evidence>
<dbReference type="EnsemblMetazoa" id="XM_044459544.1">
    <property type="protein sequence ID" value="XP_044315479.1"/>
    <property type="gene ID" value="LOC108041250"/>
</dbReference>
<gene>
    <name evidence="6" type="primary">LOC108041250</name>
    <name evidence="4" type="synonym">108041250</name>
</gene>
<dbReference type="Pfam" id="PF10358">
    <property type="entry name" value="NT-C2"/>
    <property type="match status" value="1"/>
</dbReference>
<comment type="similarity">
    <text evidence="1">Belongs to the EEIG family.</text>
</comment>
<dbReference type="InterPro" id="IPR019448">
    <property type="entry name" value="NT-C2"/>
</dbReference>
<dbReference type="RefSeq" id="XP_016974612.1">
    <property type="nucleotide sequence ID" value="XM_017119123.1"/>
</dbReference>
<dbReference type="PANTHER" id="PTHR21456">
    <property type="entry name" value="FAMILY WITH SEQUENCE SIMILARITY 102"/>
    <property type="match status" value="1"/>
</dbReference>
<evidence type="ECO:0000256" key="1">
    <source>
        <dbReference type="ARBA" id="ARBA00034780"/>
    </source>
</evidence>
<reference evidence="4" key="3">
    <citation type="submission" date="2025-05" db="UniProtKB">
        <authorList>
            <consortium name="EnsemblMetazoa"/>
        </authorList>
    </citation>
    <scope>IDENTIFICATION</scope>
</reference>
<evidence type="ECO:0000256" key="2">
    <source>
        <dbReference type="SAM" id="MobiDB-lite"/>
    </source>
</evidence>
<evidence type="ECO:0000259" key="3">
    <source>
        <dbReference type="PROSITE" id="PS51840"/>
    </source>
</evidence>
<name>A0A6P4E985_DRORH</name>
<reference evidence="5" key="1">
    <citation type="journal article" date="2021" name="Elife">
        <title>Highly contiguous assemblies of 101 drosophilid genomes.</title>
        <authorList>
            <person name="Kim B.Y."/>
            <person name="Wang J.R."/>
            <person name="Miller D.E."/>
            <person name="Barmina O."/>
            <person name="Delaney E."/>
            <person name="Thompson A."/>
            <person name="Comeault A.A."/>
            <person name="Peede D."/>
            <person name="D'Agostino E.R."/>
            <person name="Pelaez J."/>
            <person name="Aguilar J.M."/>
            <person name="Haji D."/>
            <person name="Matsunaga T."/>
            <person name="Armstrong E.E."/>
            <person name="Zych M."/>
            <person name="Ogawa Y."/>
            <person name="Stamenkovic-Radak M."/>
            <person name="Jelic M."/>
            <person name="Veselinovic M.S."/>
            <person name="Tanaskovic M."/>
            <person name="Eric P."/>
            <person name="Gao J.J."/>
            <person name="Katoh T.K."/>
            <person name="Toda M.J."/>
            <person name="Watabe H."/>
            <person name="Watada M."/>
            <person name="Davis J.S."/>
            <person name="Moyle L.C."/>
            <person name="Manoli G."/>
            <person name="Bertolini E."/>
            <person name="Kostal V."/>
            <person name="Hawley R.S."/>
            <person name="Takahashi A."/>
            <person name="Jones C.D."/>
            <person name="Price D.K."/>
            <person name="Whiteman N."/>
            <person name="Kopp A."/>
            <person name="Matute D.R."/>
            <person name="Petrov D.A."/>
        </authorList>
    </citation>
    <scope>NUCLEOTIDE SEQUENCE [LARGE SCALE GENOMIC DNA]</scope>
</reference>
<dbReference type="PANTHER" id="PTHR21456:SF1">
    <property type="entry name" value="C2 NT-TYPE DOMAIN-CONTAINING PROTEIN"/>
    <property type="match status" value="1"/>
</dbReference>
<dbReference type="GeneID" id="108041250"/>
<feature type="compositionally biased region" description="Basic and acidic residues" evidence="2">
    <location>
        <begin position="769"/>
        <end position="796"/>
    </location>
</feature>
<feature type="domain" description="C2 NT-type" evidence="3">
    <location>
        <begin position="12"/>
        <end position="154"/>
    </location>
</feature>
<dbReference type="Proteomes" id="UP001652680">
    <property type="component" value="Unassembled WGS sequence"/>
</dbReference>
<reference evidence="6" key="2">
    <citation type="submission" date="2025-04" db="UniProtKB">
        <authorList>
            <consortium name="RefSeq"/>
        </authorList>
    </citation>
    <scope>IDENTIFICATION</scope>
</reference>
<keyword evidence="5" id="KW-1185">Reference proteome</keyword>
<feature type="region of interest" description="Disordered" evidence="2">
    <location>
        <begin position="322"/>
        <end position="361"/>
    </location>
</feature>
<protein>
    <submittedName>
        <fullName evidence="6">Uncharacterized protein LOC108041250 isoform X3</fullName>
    </submittedName>
</protein>